<comment type="caution">
    <text evidence="2">The sequence shown here is derived from an EMBL/GenBank/DDBJ whole genome shotgun (WGS) entry which is preliminary data.</text>
</comment>
<evidence type="ECO:0000313" key="2">
    <source>
        <dbReference type="EMBL" id="MDV2470007.1"/>
    </source>
</evidence>
<keyword evidence="1" id="KW-0472">Membrane</keyword>
<keyword evidence="3" id="KW-1185">Reference proteome</keyword>
<feature type="transmembrane region" description="Helical" evidence="1">
    <location>
        <begin position="120"/>
        <end position="139"/>
    </location>
</feature>
<dbReference type="RefSeq" id="WP_317084865.1">
    <property type="nucleotide sequence ID" value="NZ_JASVDY010000005.1"/>
</dbReference>
<evidence type="ECO:0000256" key="1">
    <source>
        <dbReference type="SAM" id="Phobius"/>
    </source>
</evidence>
<evidence type="ECO:0008006" key="4">
    <source>
        <dbReference type="Google" id="ProtNLM"/>
    </source>
</evidence>
<evidence type="ECO:0000313" key="3">
    <source>
        <dbReference type="Proteomes" id="UP001278188"/>
    </source>
</evidence>
<name>A0ABU3WJG5_9GAMM</name>
<protein>
    <recommendedName>
        <fullName evidence="4">Rod shape-determining protein</fullName>
    </recommendedName>
</protein>
<accession>A0ABU3WJG5</accession>
<reference evidence="2 3" key="1">
    <citation type="submission" date="2023-06" db="EMBL/GenBank/DDBJ databases">
        <title>Genomic Analysis of Acinetobacter Strains Recovered from South Australian Aquatic Samples provides Insights into the Circulation of Antibiotic Resistance determinants in the Environment.</title>
        <authorList>
            <person name="Tobin L."/>
            <person name="Jarocki V.M."/>
            <person name="Kenyon J."/>
            <person name="Drigo B."/>
            <person name="Donner E."/>
            <person name="Djordjevic S.P."/>
            <person name="Hamidian M."/>
        </authorList>
    </citation>
    <scope>NUCLEOTIDE SEQUENCE [LARGE SCALE GENOMIC DNA]</scope>
    <source>
        <strain evidence="2 3">SAAc652</strain>
    </source>
</reference>
<dbReference type="Proteomes" id="UP001278188">
    <property type="component" value="Unassembled WGS sequence"/>
</dbReference>
<keyword evidence="1" id="KW-1133">Transmembrane helix</keyword>
<keyword evidence="1" id="KW-0812">Transmembrane</keyword>
<proteinExistence type="predicted"/>
<dbReference type="EMBL" id="JASVDY010000005">
    <property type="protein sequence ID" value="MDV2470007.1"/>
    <property type="molecule type" value="Genomic_DNA"/>
</dbReference>
<gene>
    <name evidence="2" type="ORF">QR674_13560</name>
</gene>
<sequence>MQLLAHDGSILATEIPSTAYCHNRSIIGNYDAAEQTCKQLLKHRTHSVFSTSPYVITEIMEQTEGGLTQVEIRALAEMIFNAGALDVQIYSRDSVSGQCGNVSVYDSSARRAASRSQVRPVTAAVLIFSLIAVFFLVIMQGK</sequence>
<organism evidence="2 3">
    <name type="scientific">Acinetobacter chinensis</name>
    <dbReference type="NCBI Taxonomy" id="2004650"/>
    <lineage>
        <taxon>Bacteria</taxon>
        <taxon>Pseudomonadati</taxon>
        <taxon>Pseudomonadota</taxon>
        <taxon>Gammaproteobacteria</taxon>
        <taxon>Moraxellales</taxon>
        <taxon>Moraxellaceae</taxon>
        <taxon>Acinetobacter</taxon>
    </lineage>
</organism>